<dbReference type="EMBL" id="JADKFW010000014">
    <property type="protein sequence ID" value="MBK9719014.1"/>
    <property type="molecule type" value="Genomic_DNA"/>
</dbReference>
<organism evidence="3 4">
    <name type="scientific">Candidatus Defluviibacterium haderslevense</name>
    <dbReference type="NCBI Taxonomy" id="2981993"/>
    <lineage>
        <taxon>Bacteria</taxon>
        <taxon>Pseudomonadati</taxon>
        <taxon>Bacteroidota</taxon>
        <taxon>Saprospiria</taxon>
        <taxon>Saprospirales</taxon>
        <taxon>Saprospiraceae</taxon>
        <taxon>Candidatus Defluviibacterium</taxon>
    </lineage>
</organism>
<feature type="domain" description="Secretion system C-terminal sorting" evidence="2">
    <location>
        <begin position="429"/>
        <end position="485"/>
    </location>
</feature>
<gene>
    <name evidence="3" type="ORF">IPO85_16165</name>
</gene>
<dbReference type="NCBIfam" id="TIGR04183">
    <property type="entry name" value="Por_Secre_tail"/>
    <property type="match status" value="1"/>
</dbReference>
<protein>
    <submittedName>
        <fullName evidence="3">T9SS type A sorting domain-containing protein</fullName>
    </submittedName>
</protein>
<dbReference type="Pfam" id="PF18962">
    <property type="entry name" value="Por_Secre_tail"/>
    <property type="match status" value="1"/>
</dbReference>
<feature type="signal peptide" evidence="1">
    <location>
        <begin position="1"/>
        <end position="19"/>
    </location>
</feature>
<dbReference type="AlphaFoldDB" id="A0A9D7SD57"/>
<dbReference type="InterPro" id="IPR026444">
    <property type="entry name" value="Secre_tail"/>
</dbReference>
<reference evidence="3 4" key="1">
    <citation type="submission" date="2020-10" db="EMBL/GenBank/DDBJ databases">
        <title>Connecting structure to function with the recovery of over 1000 high-quality activated sludge metagenome-assembled genomes encoding full-length rRNA genes using long-read sequencing.</title>
        <authorList>
            <person name="Singleton C.M."/>
            <person name="Petriglieri F."/>
            <person name="Kristensen J.M."/>
            <person name="Kirkegaard R.H."/>
            <person name="Michaelsen T.Y."/>
            <person name="Andersen M.H."/>
            <person name="Karst S.M."/>
            <person name="Dueholm M.S."/>
            <person name="Nielsen P.H."/>
            <person name="Albertsen M."/>
        </authorList>
    </citation>
    <scope>NUCLEOTIDE SEQUENCE [LARGE SCALE GENOMIC DNA]</scope>
    <source>
        <strain evidence="3">Ribe_18-Q3-R11-54_BAT3C.373</strain>
    </source>
</reference>
<proteinExistence type="predicted"/>
<comment type="caution">
    <text evidence="3">The sequence shown here is derived from an EMBL/GenBank/DDBJ whole genome shotgun (WGS) entry which is preliminary data.</text>
</comment>
<name>A0A9D7SD57_9BACT</name>
<feature type="chain" id="PRO_5039262899" evidence="1">
    <location>
        <begin position="20"/>
        <end position="492"/>
    </location>
</feature>
<dbReference type="Proteomes" id="UP000808349">
    <property type="component" value="Unassembled WGS sequence"/>
</dbReference>
<keyword evidence="1" id="KW-0732">Signal</keyword>
<dbReference type="InterPro" id="IPR012334">
    <property type="entry name" value="Pectin_lyas_fold"/>
</dbReference>
<evidence type="ECO:0000313" key="3">
    <source>
        <dbReference type="EMBL" id="MBK9719014.1"/>
    </source>
</evidence>
<evidence type="ECO:0000256" key="1">
    <source>
        <dbReference type="SAM" id="SignalP"/>
    </source>
</evidence>
<dbReference type="Gene3D" id="2.160.20.10">
    <property type="entry name" value="Single-stranded right-handed beta-helix, Pectin lyase-like"/>
    <property type="match status" value="1"/>
</dbReference>
<dbReference type="SUPFAM" id="SSF51126">
    <property type="entry name" value="Pectin lyase-like"/>
    <property type="match status" value="1"/>
</dbReference>
<evidence type="ECO:0000313" key="4">
    <source>
        <dbReference type="Proteomes" id="UP000808349"/>
    </source>
</evidence>
<dbReference type="InterPro" id="IPR011050">
    <property type="entry name" value="Pectin_lyase_fold/virulence"/>
</dbReference>
<evidence type="ECO:0000259" key="2">
    <source>
        <dbReference type="Pfam" id="PF18962"/>
    </source>
</evidence>
<sequence>MNKCFAFFFYFVNMLVINAQVLLGPGQAYTNIEAAFKSNAIKPGDTVFLHAGSYSGYQYIVNLHGAQNKWITIRPFGKDQIDISGGWQFASCSYLRFEDLNFKGNSKNTGRLFSVDNGGSCLTQSKHIVVRHCSFANVTDPNAIAAFKFGGVDSFEVSNNIFKDFPATSAMDYNVCHAGVIRENRIENCLTGGHIKGGASDITMERNFFINASQASWVAFELGGDTGAQFYCPNENYEVKNLNFYSNIVVGGYRGLALSSAVNCNVINNTFYNCGQATMRFLTTSVLYPALSGNRVENNIFAFGNSAYFNGGKQPTGAAIFSNNIYCSIINPVFSGPYWDTPDLDPIKDKNPTLFGSNTVIFQDGKNNNFNLVQGSPAIGKGTMINEPKYDYYGKLFSPTSRSIGAIEFNIATADHDVLDEQHTRSIKIFPNPAKTYITIEAKDIPKQIEIYNSVGVRLLISDYNSRILIEQYLPGIYFLKVGKEVLQFVVL</sequence>
<accession>A0A9D7SD57</accession>